<reference evidence="1 2" key="1">
    <citation type="submission" date="2018-06" db="EMBL/GenBank/DDBJ databases">
        <title>Comparative genomics reveals the genomic features of Rhizophagus irregularis, R. cerebriforme, R. diaphanum and Gigaspora rosea, and their symbiotic lifestyle signature.</title>
        <authorList>
            <person name="Morin E."/>
            <person name="San Clemente H."/>
            <person name="Chen E.C.H."/>
            <person name="De La Providencia I."/>
            <person name="Hainaut M."/>
            <person name="Kuo A."/>
            <person name="Kohler A."/>
            <person name="Murat C."/>
            <person name="Tang N."/>
            <person name="Roy S."/>
            <person name="Loubradou J."/>
            <person name="Henrissat B."/>
            <person name="Grigoriev I.V."/>
            <person name="Corradi N."/>
            <person name="Roux C."/>
            <person name="Martin F.M."/>
        </authorList>
    </citation>
    <scope>NUCLEOTIDE SEQUENCE [LARGE SCALE GENOMIC DNA]</scope>
    <source>
        <strain evidence="1 2">DAOM 194757</strain>
    </source>
</reference>
<dbReference type="AlphaFoldDB" id="A0A397VKB3"/>
<name>A0A397VKB3_9GLOM</name>
<evidence type="ECO:0000313" key="1">
    <source>
        <dbReference type="EMBL" id="RIB21777.1"/>
    </source>
</evidence>
<protein>
    <submittedName>
        <fullName evidence="1">Uncharacterized protein</fullName>
    </submittedName>
</protein>
<proteinExistence type="predicted"/>
<dbReference type="Proteomes" id="UP000266673">
    <property type="component" value="Unassembled WGS sequence"/>
</dbReference>
<feature type="non-terminal residue" evidence="1">
    <location>
        <position position="1"/>
    </location>
</feature>
<comment type="caution">
    <text evidence="1">The sequence shown here is derived from an EMBL/GenBank/DDBJ whole genome shotgun (WGS) entry which is preliminary data.</text>
</comment>
<dbReference type="EMBL" id="QKWP01000341">
    <property type="protein sequence ID" value="RIB21777.1"/>
    <property type="molecule type" value="Genomic_DNA"/>
</dbReference>
<organism evidence="1 2">
    <name type="scientific">Gigaspora rosea</name>
    <dbReference type="NCBI Taxonomy" id="44941"/>
    <lineage>
        <taxon>Eukaryota</taxon>
        <taxon>Fungi</taxon>
        <taxon>Fungi incertae sedis</taxon>
        <taxon>Mucoromycota</taxon>
        <taxon>Glomeromycotina</taxon>
        <taxon>Glomeromycetes</taxon>
        <taxon>Diversisporales</taxon>
        <taxon>Gigasporaceae</taxon>
        <taxon>Gigaspora</taxon>
    </lineage>
</organism>
<dbReference type="OrthoDB" id="2432284at2759"/>
<accession>A0A397VKB3</accession>
<keyword evidence="2" id="KW-1185">Reference proteome</keyword>
<sequence>LTEWHSFVKESNEFDESDELNKSDELDKFNKPDEFNEIDEFNKKLQIINEFMIADMRIPELAITLNQYASKFINTHDIAQQYKKRSNQHEIYGMNVGSIPLKFQLM</sequence>
<evidence type="ECO:0000313" key="2">
    <source>
        <dbReference type="Proteomes" id="UP000266673"/>
    </source>
</evidence>
<gene>
    <name evidence="1" type="ORF">C2G38_2077323</name>
</gene>